<proteinExistence type="predicted"/>
<dbReference type="RefSeq" id="YP_010110800.1">
    <property type="nucleotide sequence ID" value="NC_055874.1"/>
</dbReference>
<dbReference type="KEGG" id="vg:65129120"/>
<name>A0A7M1RXP5_9CAUD</name>
<organism evidence="1 2">
    <name type="scientific">uncultured phage cr3_1</name>
    <dbReference type="NCBI Taxonomy" id="2772065"/>
    <lineage>
        <taxon>Viruses</taxon>
        <taxon>Duplodnaviria</taxon>
        <taxon>Heunggongvirae</taxon>
        <taxon>Uroviricota</taxon>
        <taxon>Caudoviricetes</taxon>
        <taxon>Crassvirales</taxon>
        <taxon>Intestiviridae</taxon>
        <taxon>Crudevirinae</taxon>
        <taxon>Diorhovirus</taxon>
        <taxon>Diorhovirus intestinalis</taxon>
    </lineage>
</organism>
<evidence type="ECO:0000313" key="2">
    <source>
        <dbReference type="Proteomes" id="UP000594037"/>
    </source>
</evidence>
<protein>
    <submittedName>
        <fullName evidence="1">Uncharacterized protein</fullName>
    </submittedName>
</protein>
<evidence type="ECO:0000313" key="1">
    <source>
        <dbReference type="EMBL" id="QOR58642.1"/>
    </source>
</evidence>
<dbReference type="GeneID" id="65129120"/>
<keyword evidence="2" id="KW-1185">Reference proteome</keyword>
<accession>A0A7M1RXP5</accession>
<sequence>MEVLEYGLCGLREIRLIKEERVIGEFNGSTIEDFATSYTIQIRIPYFLFWHKWITLATWGVLNTLTSDKDDVNRDLILAKMGAYTLYNKMIKYGGFQNSSK</sequence>
<reference evidence="1 2" key="1">
    <citation type="submission" date="2020-07" db="EMBL/GenBank/DDBJ databases">
        <title>Taxonomic proposal: Crassvirales, a new order of highly abundant and diverse bacterial viruses.</title>
        <authorList>
            <person name="Shkoporov A.N."/>
            <person name="Stockdale S.R."/>
            <person name="Guerin E."/>
            <person name="Ross R.P."/>
            <person name="Hill C."/>
        </authorList>
    </citation>
    <scope>NUCLEOTIDE SEQUENCE [LARGE SCALE GENOMIC DNA]</scope>
</reference>
<dbReference type="Proteomes" id="UP000594037">
    <property type="component" value="Segment"/>
</dbReference>
<dbReference type="EMBL" id="MT774381">
    <property type="protein sequence ID" value="QOR58642.1"/>
    <property type="molecule type" value="Genomic_DNA"/>
</dbReference>